<dbReference type="Pfam" id="PF02588">
    <property type="entry name" value="YitT_membrane"/>
    <property type="match status" value="1"/>
</dbReference>
<feature type="transmembrane region" description="Helical" evidence="6">
    <location>
        <begin position="85"/>
        <end position="102"/>
    </location>
</feature>
<name>A0A173ZW57_9FIRM</name>
<evidence type="ECO:0000256" key="6">
    <source>
        <dbReference type="SAM" id="Phobius"/>
    </source>
</evidence>
<proteinExistence type="predicted"/>
<feature type="transmembrane region" description="Helical" evidence="6">
    <location>
        <begin position="155"/>
        <end position="175"/>
    </location>
</feature>
<keyword evidence="4 6" id="KW-1133">Transmembrane helix</keyword>
<dbReference type="InterPro" id="IPR051461">
    <property type="entry name" value="UPF0750_membrane"/>
</dbReference>
<feature type="domain" description="DUF2179" evidence="7">
    <location>
        <begin position="228"/>
        <end position="282"/>
    </location>
</feature>
<dbReference type="PIRSF" id="PIRSF006483">
    <property type="entry name" value="Membrane_protein_YitT"/>
    <property type="match status" value="1"/>
</dbReference>
<dbReference type="STRING" id="39482.ERS852491_00545"/>
<evidence type="ECO:0000256" key="3">
    <source>
        <dbReference type="ARBA" id="ARBA00022692"/>
    </source>
</evidence>
<dbReference type="Gene3D" id="3.30.70.120">
    <property type="match status" value="1"/>
</dbReference>
<dbReference type="Proteomes" id="UP000095544">
    <property type="component" value="Unassembled WGS sequence"/>
</dbReference>
<keyword evidence="5 6" id="KW-0472">Membrane</keyword>
<evidence type="ECO:0000256" key="4">
    <source>
        <dbReference type="ARBA" id="ARBA00022989"/>
    </source>
</evidence>
<dbReference type="OrthoDB" id="3180973at2"/>
<gene>
    <name evidence="8" type="ORF">ERS852491_00545</name>
</gene>
<dbReference type="PANTHER" id="PTHR33545">
    <property type="entry name" value="UPF0750 MEMBRANE PROTEIN YITT-RELATED"/>
    <property type="match status" value="1"/>
</dbReference>
<keyword evidence="2" id="KW-1003">Cell membrane</keyword>
<accession>A0A173ZW57</accession>
<dbReference type="CDD" id="cd16380">
    <property type="entry name" value="YitT_C"/>
    <property type="match status" value="1"/>
</dbReference>
<evidence type="ECO:0000256" key="1">
    <source>
        <dbReference type="ARBA" id="ARBA00004651"/>
    </source>
</evidence>
<sequence length="289" mass="31356">MHRYREKPVFIKYAYIVVGTGIVSFAIKCIYEPNSLVVGGFSGLAIIIKNLTEGILPGGIPLWFTNAALNVPVFLAALKVKGRSFIGRTLFATAMVSVWLGVLPEFSFIQDNLLLAAVFGGALQGVGMGLVFSARATTGGTDMVGAIIQNYLRQFSVAKIMMVLDAVIVIAGGYVFGIERALYAIITIVVVNRIADAMIEGVKFAKAAFIITDRYDEVAETVMHGVDRGLTGIYAKGMYTGKDRCLLYCVVTKKELVQLKELVGRIDENAFIIVSDAREVMGEGFFPVE</sequence>
<dbReference type="PANTHER" id="PTHR33545:SF9">
    <property type="entry name" value="UPF0750 MEMBRANE PROTEIN YITE"/>
    <property type="match status" value="1"/>
</dbReference>
<dbReference type="EMBL" id="CYZU01000003">
    <property type="protein sequence ID" value="CUN80257.1"/>
    <property type="molecule type" value="Genomic_DNA"/>
</dbReference>
<dbReference type="Pfam" id="PF10035">
    <property type="entry name" value="DUF2179"/>
    <property type="match status" value="1"/>
</dbReference>
<evidence type="ECO:0000256" key="2">
    <source>
        <dbReference type="ARBA" id="ARBA00022475"/>
    </source>
</evidence>
<dbReference type="GO" id="GO:0005886">
    <property type="term" value="C:plasma membrane"/>
    <property type="evidence" value="ECO:0007669"/>
    <property type="project" value="UniProtKB-SubCell"/>
</dbReference>
<keyword evidence="3 6" id="KW-0812">Transmembrane</keyword>
<evidence type="ECO:0000313" key="8">
    <source>
        <dbReference type="EMBL" id="CUN80257.1"/>
    </source>
</evidence>
<evidence type="ECO:0000313" key="9">
    <source>
        <dbReference type="Proteomes" id="UP000095544"/>
    </source>
</evidence>
<reference evidence="8 9" key="1">
    <citation type="submission" date="2015-09" db="EMBL/GenBank/DDBJ databases">
        <authorList>
            <consortium name="Pathogen Informatics"/>
        </authorList>
    </citation>
    <scope>NUCLEOTIDE SEQUENCE [LARGE SCALE GENOMIC DNA]</scope>
    <source>
        <strain evidence="8 9">2789STDY5834876</strain>
    </source>
</reference>
<feature type="transmembrane region" description="Helical" evidence="6">
    <location>
        <begin position="60"/>
        <end position="78"/>
    </location>
</feature>
<evidence type="ECO:0000256" key="5">
    <source>
        <dbReference type="ARBA" id="ARBA00023136"/>
    </source>
</evidence>
<comment type="subcellular location">
    <subcellularLocation>
        <location evidence="1">Cell membrane</location>
        <topology evidence="1">Multi-pass membrane protein</topology>
    </subcellularLocation>
</comment>
<dbReference type="AlphaFoldDB" id="A0A173ZW57"/>
<feature type="transmembrane region" description="Helical" evidence="6">
    <location>
        <begin position="12"/>
        <end position="31"/>
    </location>
</feature>
<evidence type="ECO:0000259" key="7">
    <source>
        <dbReference type="Pfam" id="PF10035"/>
    </source>
</evidence>
<dbReference type="InterPro" id="IPR019264">
    <property type="entry name" value="DUF2179"/>
</dbReference>
<dbReference type="InterPro" id="IPR015867">
    <property type="entry name" value="N-reg_PII/ATP_PRibTrfase_C"/>
</dbReference>
<dbReference type="InterPro" id="IPR003740">
    <property type="entry name" value="YitT"/>
</dbReference>
<dbReference type="RefSeq" id="WP_055150817.1">
    <property type="nucleotide sequence ID" value="NZ_CYZU01000003.1"/>
</dbReference>
<organism evidence="8 9">
    <name type="scientific">Faecalicatena contorta</name>
    <dbReference type="NCBI Taxonomy" id="39482"/>
    <lineage>
        <taxon>Bacteria</taxon>
        <taxon>Bacillati</taxon>
        <taxon>Bacillota</taxon>
        <taxon>Clostridia</taxon>
        <taxon>Lachnospirales</taxon>
        <taxon>Lachnospiraceae</taxon>
        <taxon>Faecalicatena</taxon>
    </lineage>
</organism>
<protein>
    <submittedName>
        <fullName evidence="8">Uncharacterized BCR, YitT family COG1284</fullName>
    </submittedName>
</protein>
<feature type="transmembrane region" description="Helical" evidence="6">
    <location>
        <begin position="114"/>
        <end position="134"/>
    </location>
</feature>